<dbReference type="PANTHER" id="PTHR33052">
    <property type="entry name" value="DUF4228 DOMAIN PROTEIN-RELATED"/>
    <property type="match status" value="1"/>
</dbReference>
<dbReference type="Proteomes" id="UP001627284">
    <property type="component" value="Unassembled WGS sequence"/>
</dbReference>
<proteinExistence type="predicted"/>
<keyword evidence="2" id="KW-1185">Reference proteome</keyword>
<evidence type="ECO:0000313" key="1">
    <source>
        <dbReference type="EMBL" id="KAL3346231.1"/>
    </source>
</evidence>
<protein>
    <recommendedName>
        <fullName evidence="3">DUF4228 domain-containing protein</fullName>
    </recommendedName>
</protein>
<evidence type="ECO:0008006" key="3">
    <source>
        <dbReference type="Google" id="ProtNLM"/>
    </source>
</evidence>
<organism evidence="1 2">
    <name type="scientific">Solanum stoloniferum</name>
    <dbReference type="NCBI Taxonomy" id="62892"/>
    <lineage>
        <taxon>Eukaryota</taxon>
        <taxon>Viridiplantae</taxon>
        <taxon>Streptophyta</taxon>
        <taxon>Embryophyta</taxon>
        <taxon>Tracheophyta</taxon>
        <taxon>Spermatophyta</taxon>
        <taxon>Magnoliopsida</taxon>
        <taxon>eudicotyledons</taxon>
        <taxon>Gunneridae</taxon>
        <taxon>Pentapetalae</taxon>
        <taxon>asterids</taxon>
        <taxon>lamiids</taxon>
        <taxon>Solanales</taxon>
        <taxon>Solanaceae</taxon>
        <taxon>Solanoideae</taxon>
        <taxon>Solaneae</taxon>
        <taxon>Solanum</taxon>
    </lineage>
</organism>
<evidence type="ECO:0000313" key="2">
    <source>
        <dbReference type="Proteomes" id="UP001627284"/>
    </source>
</evidence>
<reference evidence="1 2" key="1">
    <citation type="submission" date="2024-05" db="EMBL/GenBank/DDBJ databases">
        <title>De novo assembly of an allotetraploid wild potato.</title>
        <authorList>
            <person name="Hosaka A.J."/>
        </authorList>
    </citation>
    <scope>NUCLEOTIDE SEQUENCE [LARGE SCALE GENOMIC DNA]</scope>
    <source>
        <tissue evidence="1">Young leaves</tissue>
    </source>
</reference>
<dbReference type="Pfam" id="PF14009">
    <property type="entry name" value="PADRE"/>
    <property type="match status" value="1"/>
</dbReference>
<name>A0ABD2SR22_9SOLN</name>
<dbReference type="AlphaFoldDB" id="A0ABD2SR22"/>
<accession>A0ABD2SR22</accession>
<dbReference type="EMBL" id="JBJKTR010000014">
    <property type="protein sequence ID" value="KAL3346231.1"/>
    <property type="molecule type" value="Genomic_DNA"/>
</dbReference>
<feature type="non-terminal residue" evidence="1">
    <location>
        <position position="1"/>
    </location>
</feature>
<gene>
    <name evidence="1" type="ORF">AABB24_024923</name>
</gene>
<comment type="caution">
    <text evidence="1">The sequence shown here is derived from an EMBL/GenBank/DDBJ whole genome shotgun (WGS) entry which is preliminary data.</text>
</comment>
<dbReference type="InterPro" id="IPR025322">
    <property type="entry name" value="PADRE_dom"/>
</dbReference>
<sequence length="215" mass="24183">LLPTFPIYDSVSSKQSYSHLQQDHNFFLQSKKAQSCTMGNYISCTLSGPGGNKQSRGVKVIFPSGEIRHFYQPIKAAEIMLETPNFFLANTRSLHIGRRFSALNADEDLEMGNVYVMFPMKRLNSFVSAADMGALLLTANSVSKIGSLRILPESSVAETEQIQIQGNYYEKSTLPKLNLDDIEEFSTEEFKHRLSMCRSKKPLLETIAEEPLCSR</sequence>